<evidence type="ECO:0000313" key="3">
    <source>
        <dbReference type="Proteomes" id="UP001597046"/>
    </source>
</evidence>
<dbReference type="RefSeq" id="WP_386054256.1">
    <property type="nucleotide sequence ID" value="NZ_JBHTKH010000016.1"/>
</dbReference>
<sequence>MTTRSLSLTSLTSLRSFAASARRGHLAGSSGSFSLTADRDLDRVAGDLLAVAHADPERLSAVPAAALATPVDLGARRARSTSGTSAPRASAPHAQAS</sequence>
<keyword evidence="3" id="KW-1185">Reference proteome</keyword>
<accession>A0ABW3N2W4</accession>
<feature type="region of interest" description="Disordered" evidence="1">
    <location>
        <begin position="72"/>
        <end position="97"/>
    </location>
</feature>
<evidence type="ECO:0000313" key="2">
    <source>
        <dbReference type="EMBL" id="MFD1056204.1"/>
    </source>
</evidence>
<dbReference type="EMBL" id="JBHTKH010000016">
    <property type="protein sequence ID" value="MFD1056204.1"/>
    <property type="molecule type" value="Genomic_DNA"/>
</dbReference>
<evidence type="ECO:0008006" key="4">
    <source>
        <dbReference type="Google" id="ProtNLM"/>
    </source>
</evidence>
<proteinExistence type="predicted"/>
<protein>
    <recommendedName>
        <fullName evidence="4">Secreted protein</fullName>
    </recommendedName>
</protein>
<evidence type="ECO:0000256" key="1">
    <source>
        <dbReference type="SAM" id="MobiDB-lite"/>
    </source>
</evidence>
<gene>
    <name evidence="2" type="ORF">ACFQ2V_17980</name>
</gene>
<dbReference type="Proteomes" id="UP001597046">
    <property type="component" value="Unassembled WGS sequence"/>
</dbReference>
<name>A0ABW3N2W4_9MICO</name>
<organism evidence="2 3">
    <name type="scientific">Terrabacter terrigena</name>
    <dbReference type="NCBI Taxonomy" id="574718"/>
    <lineage>
        <taxon>Bacteria</taxon>
        <taxon>Bacillati</taxon>
        <taxon>Actinomycetota</taxon>
        <taxon>Actinomycetes</taxon>
        <taxon>Micrococcales</taxon>
        <taxon>Intrasporangiaceae</taxon>
        <taxon>Terrabacter</taxon>
    </lineage>
</organism>
<comment type="caution">
    <text evidence="2">The sequence shown here is derived from an EMBL/GenBank/DDBJ whole genome shotgun (WGS) entry which is preliminary data.</text>
</comment>
<reference evidence="3" key="1">
    <citation type="journal article" date="2019" name="Int. J. Syst. Evol. Microbiol.">
        <title>The Global Catalogue of Microorganisms (GCM) 10K type strain sequencing project: providing services to taxonomists for standard genome sequencing and annotation.</title>
        <authorList>
            <consortium name="The Broad Institute Genomics Platform"/>
            <consortium name="The Broad Institute Genome Sequencing Center for Infectious Disease"/>
            <person name="Wu L."/>
            <person name="Ma J."/>
        </authorList>
    </citation>
    <scope>NUCLEOTIDE SEQUENCE [LARGE SCALE GENOMIC DNA]</scope>
    <source>
        <strain evidence="3">CCUG 57508</strain>
    </source>
</reference>